<evidence type="ECO:0000313" key="1">
    <source>
        <dbReference type="EMBL" id="AEI40357.1"/>
    </source>
</evidence>
<gene>
    <name evidence="1" type="ordered locus">KNP414_01795</name>
</gene>
<protein>
    <submittedName>
        <fullName evidence="1">Uncharacterized protein</fullName>
    </submittedName>
</protein>
<reference evidence="1 2" key="2">
    <citation type="journal article" date="2013" name="Genome Announc.">
        <title>Genome Sequence of Growth-Improving Paenibacillus mucilaginosus Strain KNP414.</title>
        <authorList>
            <person name="Lu J.J."/>
            <person name="Wang J.F."/>
            <person name="Hu X.F."/>
        </authorList>
    </citation>
    <scope>NUCLEOTIDE SEQUENCE [LARGE SCALE GENOMIC DNA]</scope>
    <source>
        <strain evidence="1 2">KNP414</strain>
    </source>
</reference>
<dbReference type="Pfam" id="PF11308">
    <property type="entry name" value="Glyco_hydro_129"/>
    <property type="match status" value="1"/>
</dbReference>
<dbReference type="Proteomes" id="UP000006620">
    <property type="component" value="Chromosome"/>
</dbReference>
<accession>F8FQK2</accession>
<dbReference type="PATRIC" id="fig|1036673.3.peg.1599"/>
<dbReference type="EMBL" id="CP002869">
    <property type="protein sequence ID" value="AEI40357.1"/>
    <property type="molecule type" value="Genomic_DNA"/>
</dbReference>
<dbReference type="AlphaFoldDB" id="F8FQK2"/>
<dbReference type="InterPro" id="IPR021459">
    <property type="entry name" value="GH101-related"/>
</dbReference>
<evidence type="ECO:0000313" key="2">
    <source>
        <dbReference type="Proteomes" id="UP000006620"/>
    </source>
</evidence>
<proteinExistence type="predicted"/>
<dbReference type="KEGG" id="pms:KNP414_01795"/>
<organism evidence="1 2">
    <name type="scientific">Paenibacillus mucilaginosus (strain KNP414)</name>
    <dbReference type="NCBI Taxonomy" id="1036673"/>
    <lineage>
        <taxon>Bacteria</taxon>
        <taxon>Bacillati</taxon>
        <taxon>Bacillota</taxon>
        <taxon>Bacilli</taxon>
        <taxon>Bacillales</taxon>
        <taxon>Paenibacillaceae</taxon>
        <taxon>Paenibacillus</taxon>
    </lineage>
</organism>
<name>F8FQK2_PAEMK</name>
<sequence>MPDVWVISDSNLEVRFDQTVNLLSVKDKRSNKLWEQLPLGRELTVNKVSQHRNALHLELQGGALAFSAALELTETSELVVTITADPEASFDKISFPSAFQAPDPDHYLLQTDSQGLLLPVDDTRYPLEEHPFFFCGGGPAMAWMGVTDSVFETGYMAIFETPYDAAIALKREEGLITFAPVWLSSMGEFSYERRIRYVFFHTGGYIAQCKRYREYAWPKNKVLTLKENQKRFPAIEKILGAVHIYVWDKAREVSFAQDLKKSGIEKALFLWNANHLPYPEPDYDSRLQELGYGTGGYELFTDIHPDSHPGYAALDRIPLKRNVYPGLFDQITARKKDGSTYFNQYGTYVCPEAVRPEMIKRVEKELSLYPHETYFLDVYQANGLYECHNPEHRLTREQYAEAIIRNCELLEEKYNTFLGAEFGADFAGSHGVYAHGMMTLQRMWWFESEANRKGTIYYMGDWKDNSRPSIMLGERTATGAYLEYSIHEYTRVPLYELVYHDAIVTSWRWEDCNHHSPEIWWKKDLFNILYGTAPLWSIDQERWDSFKFTFVESYNKICPWLQQICYDELVSHRFVSSDRKVQESRFSSGKRAVVNFGDTSYTFEGRIIEPRGFITMDDVATN</sequence>
<dbReference type="HOGENOM" id="CLU_425715_0_0_9"/>
<reference evidence="2" key="1">
    <citation type="submission" date="2011-06" db="EMBL/GenBank/DDBJ databases">
        <title>Complete genome sequence of Paenibacillus mucilaginosus KNP414.</title>
        <authorList>
            <person name="Wang J."/>
            <person name="Hu S."/>
            <person name="Hu X."/>
            <person name="Zhang B."/>
            <person name="Dong D."/>
            <person name="Zhang S."/>
            <person name="Zhao K."/>
            <person name="Wu D."/>
        </authorList>
    </citation>
    <scope>NUCLEOTIDE SEQUENCE [LARGE SCALE GENOMIC DNA]</scope>
    <source>
        <strain evidence="2">KNP414</strain>
    </source>
</reference>